<evidence type="ECO:0000256" key="1">
    <source>
        <dbReference type="SAM" id="MobiDB-lite"/>
    </source>
</evidence>
<keyword evidence="4" id="KW-1185">Reference proteome</keyword>
<dbReference type="EMBL" id="CAXITT010000098">
    <property type="protein sequence ID" value="CAL1531819.1"/>
    <property type="molecule type" value="Genomic_DNA"/>
</dbReference>
<keyword evidence="2" id="KW-0812">Transmembrane</keyword>
<feature type="compositionally biased region" description="Polar residues" evidence="1">
    <location>
        <begin position="236"/>
        <end position="250"/>
    </location>
</feature>
<gene>
    <name evidence="3" type="ORF">GSLYS_00005914001</name>
</gene>
<comment type="caution">
    <text evidence="3">The sequence shown here is derived from an EMBL/GenBank/DDBJ whole genome shotgun (WGS) entry which is preliminary data.</text>
</comment>
<evidence type="ECO:0000313" key="3">
    <source>
        <dbReference type="EMBL" id="CAL1531819.1"/>
    </source>
</evidence>
<organism evidence="3 4">
    <name type="scientific">Lymnaea stagnalis</name>
    <name type="common">Great pond snail</name>
    <name type="synonym">Helix stagnalis</name>
    <dbReference type="NCBI Taxonomy" id="6523"/>
    <lineage>
        <taxon>Eukaryota</taxon>
        <taxon>Metazoa</taxon>
        <taxon>Spiralia</taxon>
        <taxon>Lophotrochozoa</taxon>
        <taxon>Mollusca</taxon>
        <taxon>Gastropoda</taxon>
        <taxon>Heterobranchia</taxon>
        <taxon>Euthyneura</taxon>
        <taxon>Panpulmonata</taxon>
        <taxon>Hygrophila</taxon>
        <taxon>Lymnaeoidea</taxon>
        <taxon>Lymnaeidae</taxon>
        <taxon>Lymnaea</taxon>
    </lineage>
</organism>
<feature type="compositionally biased region" description="Basic and acidic residues" evidence="1">
    <location>
        <begin position="251"/>
        <end position="260"/>
    </location>
</feature>
<sequence length="295" mass="32426">MIYLGSSCTNLISGMSACAGTGSTNCKETSNNSDGAQEGTWVGIAVGAWVALLVIVWFARTCSNRNRRRRALRTFGCLKKKVTDDPPGYNTIRVSNQTDRGSVYYTPSLPPTYEEILMRPSQYMVQSAAYGLYHQCGPGGHQVRLTLPCSGCLPNRYRNRSSRSSLSMLSISLATIEEEDRCDASQPPSPRRCDGDAEQTKIHSNGVHHRESRSAGLTFKIDYDNPADCAIGVQQKSNASDNVDNATNKNSNHDISDSDAHTAINESTFVDCYSEERTRPGDRSRLQHAPMLIMT</sequence>
<evidence type="ECO:0000313" key="4">
    <source>
        <dbReference type="Proteomes" id="UP001497497"/>
    </source>
</evidence>
<accession>A0AAV2HH64</accession>
<protein>
    <submittedName>
        <fullName evidence="3">Uncharacterized protein</fullName>
    </submittedName>
</protein>
<evidence type="ECO:0000256" key="2">
    <source>
        <dbReference type="SAM" id="Phobius"/>
    </source>
</evidence>
<feature type="region of interest" description="Disordered" evidence="1">
    <location>
        <begin position="178"/>
        <end position="198"/>
    </location>
</feature>
<keyword evidence="2" id="KW-0472">Membrane</keyword>
<feature type="region of interest" description="Disordered" evidence="1">
    <location>
        <begin position="236"/>
        <end position="261"/>
    </location>
</feature>
<reference evidence="3 4" key="1">
    <citation type="submission" date="2024-04" db="EMBL/GenBank/DDBJ databases">
        <authorList>
            <consortium name="Genoscope - CEA"/>
            <person name="William W."/>
        </authorList>
    </citation>
    <scope>NUCLEOTIDE SEQUENCE [LARGE SCALE GENOMIC DNA]</scope>
</reference>
<name>A0AAV2HH64_LYMST</name>
<feature type="transmembrane region" description="Helical" evidence="2">
    <location>
        <begin position="40"/>
        <end position="59"/>
    </location>
</feature>
<proteinExistence type="predicted"/>
<dbReference type="Proteomes" id="UP001497497">
    <property type="component" value="Unassembled WGS sequence"/>
</dbReference>
<keyword evidence="2" id="KW-1133">Transmembrane helix</keyword>
<dbReference type="AlphaFoldDB" id="A0AAV2HH64"/>